<feature type="region of interest" description="Disordered" evidence="3">
    <location>
        <begin position="1"/>
        <end position="75"/>
    </location>
</feature>
<evidence type="ECO:0000256" key="2">
    <source>
        <dbReference type="ARBA" id="ARBA00022679"/>
    </source>
</evidence>
<evidence type="ECO:0000313" key="5">
    <source>
        <dbReference type="EMBL" id="MFC3032611.1"/>
    </source>
</evidence>
<dbReference type="GO" id="GO:0008168">
    <property type="term" value="F:methyltransferase activity"/>
    <property type="evidence" value="ECO:0007669"/>
    <property type="project" value="UniProtKB-KW"/>
</dbReference>
<evidence type="ECO:0000256" key="1">
    <source>
        <dbReference type="ARBA" id="ARBA00022603"/>
    </source>
</evidence>
<dbReference type="InterPro" id="IPR029028">
    <property type="entry name" value="Alpha/beta_knot_MTases"/>
</dbReference>
<dbReference type="SUPFAM" id="SSF55315">
    <property type="entry name" value="L30e-like"/>
    <property type="match status" value="1"/>
</dbReference>
<keyword evidence="6" id="KW-1185">Reference proteome</keyword>
<dbReference type="Proteomes" id="UP001595453">
    <property type="component" value="Unassembled WGS sequence"/>
</dbReference>
<dbReference type="GO" id="GO:0032259">
    <property type="term" value="P:methylation"/>
    <property type="evidence" value="ECO:0007669"/>
    <property type="project" value="UniProtKB-KW"/>
</dbReference>
<evidence type="ECO:0000313" key="6">
    <source>
        <dbReference type="Proteomes" id="UP001595453"/>
    </source>
</evidence>
<proteinExistence type="predicted"/>
<reference evidence="6" key="1">
    <citation type="journal article" date="2019" name="Int. J. Syst. Evol. Microbiol.">
        <title>The Global Catalogue of Microorganisms (GCM) 10K type strain sequencing project: providing services to taxonomists for standard genome sequencing and annotation.</title>
        <authorList>
            <consortium name="The Broad Institute Genomics Platform"/>
            <consortium name="The Broad Institute Genome Sequencing Center for Infectious Disease"/>
            <person name="Wu L."/>
            <person name="Ma J."/>
        </authorList>
    </citation>
    <scope>NUCLEOTIDE SEQUENCE [LARGE SCALE GENOMIC DNA]</scope>
    <source>
        <strain evidence="6">KCTC 42730</strain>
    </source>
</reference>
<comment type="caution">
    <text evidence="5">The sequence shown here is derived from an EMBL/GenBank/DDBJ whole genome shotgun (WGS) entry which is preliminary data.</text>
</comment>
<dbReference type="RefSeq" id="WP_377123283.1">
    <property type="nucleotide sequence ID" value="NZ_JBHRSD010000014.1"/>
</dbReference>
<keyword evidence="1 5" id="KW-0489">Methyltransferase</keyword>
<dbReference type="CDD" id="cd18095">
    <property type="entry name" value="SpoU-like_rRNA-MTase"/>
    <property type="match status" value="1"/>
</dbReference>
<dbReference type="SMART" id="SM00967">
    <property type="entry name" value="SpoU_sub_bind"/>
    <property type="match status" value="1"/>
</dbReference>
<organism evidence="5 6">
    <name type="scientific">Pseudoalteromonas fenneropenaei</name>
    <dbReference type="NCBI Taxonomy" id="1737459"/>
    <lineage>
        <taxon>Bacteria</taxon>
        <taxon>Pseudomonadati</taxon>
        <taxon>Pseudomonadota</taxon>
        <taxon>Gammaproteobacteria</taxon>
        <taxon>Alteromonadales</taxon>
        <taxon>Pseudoalteromonadaceae</taxon>
        <taxon>Pseudoalteromonas</taxon>
    </lineage>
</organism>
<dbReference type="InterPro" id="IPR004441">
    <property type="entry name" value="rRNA_MeTrfase_TrmH"/>
</dbReference>
<dbReference type="InterPro" id="IPR013123">
    <property type="entry name" value="SpoU_subst-bd"/>
</dbReference>
<dbReference type="PANTHER" id="PTHR46429">
    <property type="entry name" value="23S RRNA (GUANOSINE-2'-O-)-METHYLTRANSFERASE RLMB"/>
    <property type="match status" value="1"/>
</dbReference>
<dbReference type="EMBL" id="JBHRSD010000014">
    <property type="protein sequence ID" value="MFC3032611.1"/>
    <property type="molecule type" value="Genomic_DNA"/>
</dbReference>
<dbReference type="Pfam" id="PF08032">
    <property type="entry name" value="SpoU_sub_bind"/>
    <property type="match status" value="1"/>
</dbReference>
<gene>
    <name evidence="5" type="ORF">ACFOEE_08775</name>
</gene>
<dbReference type="InterPro" id="IPR001537">
    <property type="entry name" value="SpoU_MeTrfase"/>
</dbReference>
<accession>A0ABV7CJ82</accession>
<protein>
    <submittedName>
        <fullName evidence="5">TrmH family RNA methyltransferase</fullName>
    </submittedName>
</protein>
<dbReference type="InterPro" id="IPR029064">
    <property type="entry name" value="Ribosomal_eL30-like_sf"/>
</dbReference>
<feature type="domain" description="RNA 2-O ribose methyltransferase substrate binding" evidence="4">
    <location>
        <begin position="85"/>
        <end position="161"/>
    </location>
</feature>
<dbReference type="SUPFAM" id="SSF75217">
    <property type="entry name" value="alpha/beta knot"/>
    <property type="match status" value="1"/>
</dbReference>
<sequence>MAQSAPKRSHSSVQSAKKPSRQSHSNAKSSESPWSQNKRPQVAAERRDDRARSAQPQPEKAVRASGDYSSESRAKQKVQNGAELKLYGINSCLAFFEAHPALMVRAYVTEQAAKSKFKALLKWFVANKKAYHVVSDAELEKVTESKHHEGICLLVKAPPQQRLDNWLRQLPTEQQGMVLLLDRVGNPHNLGAIMRVAAHYDVLALVTCDPQALQSGAAVRTSEGGAIHMPILQTDEMALAVVQLQRAGFCVMATSSYHSQDVYRTTLPARAAFILGEEREGVDPQLAKISDKNVIIQGSGKVESLNVSVAAALLCSEFWRQHKL</sequence>
<dbReference type="Gene3D" id="3.40.1280.10">
    <property type="match status" value="1"/>
</dbReference>
<dbReference type="PANTHER" id="PTHR46429:SF2">
    <property type="entry name" value="TRNA_RRNA METHYLTRANSFERASE"/>
    <property type="match status" value="1"/>
</dbReference>
<dbReference type="InterPro" id="IPR029026">
    <property type="entry name" value="tRNA_m1G_MTases_N"/>
</dbReference>
<evidence type="ECO:0000259" key="4">
    <source>
        <dbReference type="SMART" id="SM00967"/>
    </source>
</evidence>
<dbReference type="Gene3D" id="3.30.1330.30">
    <property type="match status" value="1"/>
</dbReference>
<evidence type="ECO:0000256" key="3">
    <source>
        <dbReference type="SAM" id="MobiDB-lite"/>
    </source>
</evidence>
<feature type="compositionally biased region" description="Polar residues" evidence="3">
    <location>
        <begin position="11"/>
        <end position="39"/>
    </location>
</feature>
<name>A0ABV7CJ82_9GAMM</name>
<dbReference type="Pfam" id="PF00588">
    <property type="entry name" value="SpoU_methylase"/>
    <property type="match status" value="1"/>
</dbReference>
<keyword evidence="2" id="KW-0808">Transferase</keyword>